<dbReference type="AlphaFoldDB" id="A0A1I0MGR8"/>
<evidence type="ECO:0000313" key="2">
    <source>
        <dbReference type="Proteomes" id="UP000199373"/>
    </source>
</evidence>
<dbReference type="EMBL" id="FOIQ01000001">
    <property type="protein sequence ID" value="SEV86691.1"/>
    <property type="molecule type" value="Genomic_DNA"/>
</dbReference>
<accession>A0A1I0MGR8</accession>
<dbReference type="Proteomes" id="UP000199373">
    <property type="component" value="Unassembled WGS sequence"/>
</dbReference>
<evidence type="ECO:0008006" key="3">
    <source>
        <dbReference type="Google" id="ProtNLM"/>
    </source>
</evidence>
<evidence type="ECO:0000313" key="1">
    <source>
        <dbReference type="EMBL" id="SEV86691.1"/>
    </source>
</evidence>
<dbReference type="PROSITE" id="PS51257">
    <property type="entry name" value="PROKAR_LIPOPROTEIN"/>
    <property type="match status" value="1"/>
</dbReference>
<protein>
    <recommendedName>
        <fullName evidence="3">Lipoprotein</fullName>
    </recommendedName>
</protein>
<keyword evidence="2" id="KW-1185">Reference proteome</keyword>
<reference evidence="1 2" key="1">
    <citation type="submission" date="2016-10" db="EMBL/GenBank/DDBJ databases">
        <authorList>
            <person name="de Groot N.N."/>
        </authorList>
    </citation>
    <scope>NUCLEOTIDE SEQUENCE [LARGE SCALE GENOMIC DNA]</scope>
    <source>
        <strain evidence="1 2">TC2-24</strain>
    </source>
</reference>
<sequence>MKRVYFSLMVIAAVFSSCGSKPGGNTSSNDSNDSGLAEGKWPAAIYDKYGIPEIETKGRIVYTNFSGDDDSYQYQVFYNGVTKEEMQTWVKVLKEKGFRVPKYTQERIDAGHRDYDAFLYQKEPQKDKRLRMQFDFDTPMSFEYYADEPNPAYEVVERDGEQYIDYNFTVSLNPLKDKVEMAGAIEALTLKADEMAGIPGVRVVRMSDSQMGPSMDVSFYSDHQLTKESIEGVHKKVLEVLTAKGCKFQHAFSGKEMTPEELAANGIHSYGVTLNDQKFLMMTISDDRVGDFGGSIKFMFNKSRK</sequence>
<gene>
    <name evidence="1" type="ORF">SAMN04487850_0591</name>
</gene>
<name>A0A1I0MGR8_9BACT</name>
<organism evidence="1 2">
    <name type="scientific">Prevotella aff. ruminicola Tc2-24</name>
    <dbReference type="NCBI Taxonomy" id="81582"/>
    <lineage>
        <taxon>Bacteria</taxon>
        <taxon>Pseudomonadati</taxon>
        <taxon>Bacteroidota</taxon>
        <taxon>Bacteroidia</taxon>
        <taxon>Bacteroidales</taxon>
        <taxon>Prevotellaceae</taxon>
        <taxon>Prevotella</taxon>
    </lineage>
</organism>
<proteinExistence type="predicted"/>